<dbReference type="SUPFAM" id="SSF53335">
    <property type="entry name" value="S-adenosyl-L-methionine-dependent methyltransferases"/>
    <property type="match status" value="1"/>
</dbReference>
<gene>
    <name evidence="7" type="ORF">TPAR_04058</name>
</gene>
<feature type="region of interest" description="Disordered" evidence="6">
    <location>
        <begin position="644"/>
        <end position="697"/>
    </location>
</feature>
<dbReference type="Pfam" id="PF07942">
    <property type="entry name" value="CARME"/>
    <property type="match status" value="1"/>
</dbReference>
<dbReference type="InterPro" id="IPR029063">
    <property type="entry name" value="SAM-dependent_MTases_sf"/>
</dbReference>
<organism evidence="7 8">
    <name type="scientific">Tolypocladium paradoxum</name>
    <dbReference type="NCBI Taxonomy" id="94208"/>
    <lineage>
        <taxon>Eukaryota</taxon>
        <taxon>Fungi</taxon>
        <taxon>Dikarya</taxon>
        <taxon>Ascomycota</taxon>
        <taxon>Pezizomycotina</taxon>
        <taxon>Sordariomycetes</taxon>
        <taxon>Hypocreomycetidae</taxon>
        <taxon>Hypocreales</taxon>
        <taxon>Ophiocordycipitaceae</taxon>
        <taxon>Tolypocladium</taxon>
    </lineage>
</organism>
<dbReference type="OrthoDB" id="978at2759"/>
<evidence type="ECO:0000256" key="2">
    <source>
        <dbReference type="ARBA" id="ARBA00012003"/>
    </source>
</evidence>
<evidence type="ECO:0000313" key="7">
    <source>
        <dbReference type="EMBL" id="POR35738.1"/>
    </source>
</evidence>
<dbReference type="EC" id="2.1.1.22" evidence="2"/>
<sequence>MAAADDAVWAGVEDGFEDPEEVRVIFSALDSFSQYAKVAHFNVTHLRRRSFYALPQTHWKLLAEPPFNFLDTLEKTDDAIDSNADLARAIVKVGLRSFSSIGPGPTGPEPTMPQEWVGVAKHSDIDKARSTIRQFYRDWTTEGAGERAACYGPIMKVLEGERARIPESGPLKVLVPGAGLGRLVFELCRNGFVAEGNEISYHQLLASSYILNECERAGKHTIYPWVHTFSNHLTRQNHLRGYKVPDIHPATTLADSPGIGGMSMCAADFLCLYADDDHKEAYDAVASVFFLDTAPNLIRYLEVIHHCLRPGGVLINVGPLLWHFENQAPGNHGHDDDGDGEHDFNNSSGIADPGSFELSNDEVMALLGRLGFAVEWAESGVEAPYIQDRESMLQTVYKSSAWVARKPMSLGLATLRHLAARPHGTAVNGNGLAVNVRAGPAGQVHHGAGNVLRVAQAAHGVGPGHLVGAARHGQQAVGHLAREEARADGVDGDAPRAQLDGQVAAEVDDGRLAGRVAVRALLADGADAQPRDARRDDDPARLAIAAVGSRLLQQRRELAHGVEDGLDVEVHDLGEGLVRVPVERLAPGGARVGEENVHPVRVLLHLGEQLQHALLVGRVGGHWHRARTGGEVRERVERLAGGVAGGGFARRDEDGRGAGLQEAARTQRSRQLPTTTGGGPQAARAAGDDGDLALEGEERREVVELRFGHD</sequence>
<dbReference type="Gene3D" id="3.40.50.150">
    <property type="entry name" value="Vaccinia Virus protein VP39"/>
    <property type="match status" value="1"/>
</dbReference>
<dbReference type="STRING" id="94208.A0A2S4KZV7"/>
<dbReference type="Proteomes" id="UP000237481">
    <property type="component" value="Unassembled WGS sequence"/>
</dbReference>
<dbReference type="GO" id="GO:0032259">
    <property type="term" value="P:methylation"/>
    <property type="evidence" value="ECO:0007669"/>
    <property type="project" value="UniProtKB-KW"/>
</dbReference>
<evidence type="ECO:0000256" key="6">
    <source>
        <dbReference type="SAM" id="MobiDB-lite"/>
    </source>
</evidence>
<accession>A0A2S4KZV7</accession>
<proteinExistence type="inferred from homology"/>
<evidence type="ECO:0000313" key="8">
    <source>
        <dbReference type="Proteomes" id="UP000237481"/>
    </source>
</evidence>
<name>A0A2S4KZV7_9HYPO</name>
<evidence type="ECO:0000256" key="4">
    <source>
        <dbReference type="ARBA" id="ARBA00022679"/>
    </source>
</evidence>
<comment type="similarity">
    <text evidence="1">Belongs to the carnosine N-methyltransferase family.</text>
</comment>
<dbReference type="InterPro" id="IPR012901">
    <property type="entry name" value="CARME"/>
</dbReference>
<feature type="compositionally biased region" description="Low complexity" evidence="6">
    <location>
        <begin position="670"/>
        <end position="685"/>
    </location>
</feature>
<comment type="caution">
    <text evidence="7">The sequence shown here is derived from an EMBL/GenBank/DDBJ whole genome shotgun (WGS) entry which is preliminary data.</text>
</comment>
<feature type="non-terminal residue" evidence="7">
    <location>
        <position position="710"/>
    </location>
</feature>
<keyword evidence="8" id="KW-1185">Reference proteome</keyword>
<keyword evidence="5" id="KW-0949">S-adenosyl-L-methionine</keyword>
<dbReference type="PANTHER" id="PTHR12303">
    <property type="entry name" value="CARNOSINE N-METHYLTRANSFERASE"/>
    <property type="match status" value="1"/>
</dbReference>
<dbReference type="AlphaFoldDB" id="A0A2S4KZV7"/>
<protein>
    <recommendedName>
        <fullName evidence="2">carnosine N-methyltransferase</fullName>
        <ecNumber evidence="2">2.1.1.22</ecNumber>
    </recommendedName>
</protein>
<dbReference type="EMBL" id="PKSG01000413">
    <property type="protein sequence ID" value="POR35738.1"/>
    <property type="molecule type" value="Genomic_DNA"/>
</dbReference>
<evidence type="ECO:0000256" key="5">
    <source>
        <dbReference type="ARBA" id="ARBA00022691"/>
    </source>
</evidence>
<reference evidence="7 8" key="1">
    <citation type="submission" date="2018-01" db="EMBL/GenBank/DDBJ databases">
        <title>Harnessing the power of phylogenomics to disentangle the directionality and signatures of interkingdom host jumping in the parasitic fungal genus Tolypocladium.</title>
        <authorList>
            <person name="Quandt C.A."/>
            <person name="Patterson W."/>
            <person name="Spatafora J.W."/>
        </authorList>
    </citation>
    <scope>NUCLEOTIDE SEQUENCE [LARGE SCALE GENOMIC DNA]</scope>
    <source>
        <strain evidence="7 8">NRBC 100945</strain>
    </source>
</reference>
<keyword evidence="4" id="KW-0808">Transferase</keyword>
<evidence type="ECO:0000256" key="3">
    <source>
        <dbReference type="ARBA" id="ARBA00022603"/>
    </source>
</evidence>
<evidence type="ECO:0000256" key="1">
    <source>
        <dbReference type="ARBA" id="ARBA00010086"/>
    </source>
</evidence>
<dbReference type="SMART" id="SM01296">
    <property type="entry name" value="N2227"/>
    <property type="match status" value="1"/>
</dbReference>
<dbReference type="GO" id="GO:0030735">
    <property type="term" value="F:carnosine N-methyltransferase activity"/>
    <property type="evidence" value="ECO:0007669"/>
    <property type="project" value="UniProtKB-EC"/>
</dbReference>
<keyword evidence="3" id="KW-0489">Methyltransferase</keyword>
<dbReference type="PANTHER" id="PTHR12303:SF6">
    <property type="entry name" value="CARNOSINE N-METHYLTRANSFERASE"/>
    <property type="match status" value="1"/>
</dbReference>
<feature type="region of interest" description="Disordered" evidence="6">
    <location>
        <begin position="331"/>
        <end position="351"/>
    </location>
</feature>